<keyword evidence="2" id="KW-0472">Membrane</keyword>
<comment type="subcellular location">
    <subcellularLocation>
        <location evidence="1">Membrane</location>
    </subcellularLocation>
</comment>
<reference evidence="3" key="1">
    <citation type="submission" date="2021-02" db="EMBL/GenBank/DDBJ databases">
        <title>Phycicoccus sp. MQZ13P-5T, whole genome shotgun sequence.</title>
        <authorList>
            <person name="Tuo L."/>
        </authorList>
    </citation>
    <scope>NUCLEOTIDE SEQUENCE</scope>
    <source>
        <strain evidence="3">MQZ13P-5</strain>
    </source>
</reference>
<evidence type="ECO:0000256" key="1">
    <source>
        <dbReference type="ARBA" id="ARBA00004370"/>
    </source>
</evidence>
<sequence length="161" mass="17577">MTRSVRLLWALVALVVLATVVLAGTRGRAWYDARQEQQAQREALAAGRQLAVNFATLDYRTVDADTDRVKQGATGEFLDSYTTSLSDLRTVVTQNKSTSRVERAEAALVSGDRDSAQVIVGVVAPTSNTNAPDGETKTYRMKLGLREVGGTWKVERLEFVG</sequence>
<name>A0ABS2CJS3_9MICO</name>
<evidence type="ECO:0000256" key="2">
    <source>
        <dbReference type="ARBA" id="ARBA00023136"/>
    </source>
</evidence>
<gene>
    <name evidence="3" type="ORF">JQN70_07025</name>
</gene>
<accession>A0ABS2CJS3</accession>
<dbReference type="PANTHER" id="PTHR37042:SF4">
    <property type="entry name" value="OUTER MEMBRANE PROTEIN RV1973"/>
    <property type="match status" value="1"/>
</dbReference>
<evidence type="ECO:0000313" key="3">
    <source>
        <dbReference type="EMBL" id="MBM6400131.1"/>
    </source>
</evidence>
<evidence type="ECO:0008006" key="5">
    <source>
        <dbReference type="Google" id="ProtNLM"/>
    </source>
</evidence>
<dbReference type="RefSeq" id="WP_204130596.1">
    <property type="nucleotide sequence ID" value="NZ_JAFDVD010000007.1"/>
</dbReference>
<comment type="caution">
    <text evidence="3">The sequence shown here is derived from an EMBL/GenBank/DDBJ whole genome shotgun (WGS) entry which is preliminary data.</text>
</comment>
<evidence type="ECO:0000313" key="4">
    <source>
        <dbReference type="Proteomes" id="UP001430172"/>
    </source>
</evidence>
<dbReference type="EMBL" id="JAFDVD010000007">
    <property type="protein sequence ID" value="MBM6400131.1"/>
    <property type="molecule type" value="Genomic_DNA"/>
</dbReference>
<dbReference type="Proteomes" id="UP001430172">
    <property type="component" value="Unassembled WGS sequence"/>
</dbReference>
<proteinExistence type="predicted"/>
<protein>
    <recommendedName>
        <fullName evidence="5">Mce-associated membrane protein</fullName>
    </recommendedName>
</protein>
<organism evidence="3 4">
    <name type="scientific">Phycicoccus sonneratiae</name>
    <dbReference type="NCBI Taxonomy" id="2807628"/>
    <lineage>
        <taxon>Bacteria</taxon>
        <taxon>Bacillati</taxon>
        <taxon>Actinomycetota</taxon>
        <taxon>Actinomycetes</taxon>
        <taxon>Micrococcales</taxon>
        <taxon>Intrasporangiaceae</taxon>
        <taxon>Phycicoccus</taxon>
    </lineage>
</organism>
<keyword evidence="4" id="KW-1185">Reference proteome</keyword>
<dbReference type="PANTHER" id="PTHR37042">
    <property type="entry name" value="OUTER MEMBRANE PROTEIN RV1973"/>
    <property type="match status" value="1"/>
</dbReference>